<evidence type="ECO:0000256" key="12">
    <source>
        <dbReference type="ARBA" id="ARBA00023212"/>
    </source>
</evidence>
<dbReference type="Proteomes" id="UP001479436">
    <property type="component" value="Unassembled WGS sequence"/>
</dbReference>
<reference evidence="17 18" key="1">
    <citation type="submission" date="2023-04" db="EMBL/GenBank/DDBJ databases">
        <title>Genome of Basidiobolus ranarum AG-B5.</title>
        <authorList>
            <person name="Stajich J.E."/>
            <person name="Carter-House D."/>
            <person name="Gryganskyi A."/>
        </authorList>
    </citation>
    <scope>NUCLEOTIDE SEQUENCE [LARGE SCALE GENOMIC DNA]</scope>
    <source>
        <strain evidence="17 18">AG-B5</strain>
    </source>
</reference>
<comment type="caution">
    <text evidence="17">The sequence shown here is derived from an EMBL/GenBank/DDBJ whole genome shotgun (WGS) entry which is preliminary data.</text>
</comment>
<keyword evidence="13" id="KW-0539">Nucleus</keyword>
<sequence>MSITQEPLAATNDMEKIEQNITLILQEIDKNFSSCHATATNNLLPRVNHFCNTSKQIIDDVKPWLQFFELVNEFESISERVNNTIESPNIKGSQEPSFISPTSEKRSIITDTENSPAYPILQSQHIPTPVKKIKLPKLSTPLLHQVFAKSLQEKTNLRSVHLAPDAKFKDKQMERYNISKVPDSGATPRSIKQILSASRASSERKPSVRSASLPSRMRDYTFGNESPIDSPLTVDTPFSAARSERLVSGELSLRSTPQANNSSTSVCHSIDAQSYKSYNSNSTMEEPELKTSFAKLYSDTSPSSSDIDTPTLLTPNLDKISVVDSDHSLINTLENQLYDNGSPTLPQPRMLRDSLNQISRQTFHNEEEYPVFSLSLFPKAFQESPGSDQLASLYNQFRQEPIKALNMQDLRQALPEFDHERLSLLINLLVRRKLVKRSNQYDGWSMCMAVSSQ</sequence>
<evidence type="ECO:0000256" key="2">
    <source>
        <dbReference type="ARBA" id="ARBA00004186"/>
    </source>
</evidence>
<evidence type="ECO:0000256" key="1">
    <source>
        <dbReference type="ARBA" id="ARBA00004123"/>
    </source>
</evidence>
<keyword evidence="15" id="KW-0137">Centromere</keyword>
<protein>
    <recommendedName>
        <fullName evidence="5">DASH complex subunit ASK1</fullName>
    </recommendedName>
</protein>
<keyword evidence="10" id="KW-0498">Mitosis</keyword>
<organism evidence="17 18">
    <name type="scientific">Basidiobolus ranarum</name>
    <dbReference type="NCBI Taxonomy" id="34480"/>
    <lineage>
        <taxon>Eukaryota</taxon>
        <taxon>Fungi</taxon>
        <taxon>Fungi incertae sedis</taxon>
        <taxon>Zoopagomycota</taxon>
        <taxon>Entomophthoromycotina</taxon>
        <taxon>Basidiobolomycetes</taxon>
        <taxon>Basidiobolales</taxon>
        <taxon>Basidiobolaceae</taxon>
        <taxon>Basidiobolus</taxon>
    </lineage>
</organism>
<evidence type="ECO:0000256" key="13">
    <source>
        <dbReference type="ARBA" id="ARBA00023242"/>
    </source>
</evidence>
<name>A0ABR2WZP7_9FUNG</name>
<keyword evidence="6" id="KW-0158">Chromosome</keyword>
<gene>
    <name evidence="17" type="ORF">K7432_003561</name>
</gene>
<evidence type="ECO:0000256" key="16">
    <source>
        <dbReference type="SAM" id="MobiDB-lite"/>
    </source>
</evidence>
<comment type="similarity">
    <text evidence="4">Belongs to the DASH complex ASK1 family.</text>
</comment>
<dbReference type="EMBL" id="JASJQH010000110">
    <property type="protein sequence ID" value="KAK9766969.1"/>
    <property type="molecule type" value="Genomic_DNA"/>
</dbReference>
<dbReference type="Pfam" id="PF08655">
    <property type="entry name" value="DASH_Ask1"/>
    <property type="match status" value="1"/>
</dbReference>
<keyword evidence="11" id="KW-0995">Kinetochore</keyword>
<evidence type="ECO:0000256" key="4">
    <source>
        <dbReference type="ARBA" id="ARBA00010731"/>
    </source>
</evidence>
<evidence type="ECO:0000256" key="8">
    <source>
        <dbReference type="ARBA" id="ARBA00022618"/>
    </source>
</evidence>
<keyword evidence="14" id="KW-0131">Cell cycle</keyword>
<dbReference type="PANTHER" id="PTHR28200">
    <property type="entry name" value="DASH COMPLEX SUBUNIT ASK1"/>
    <property type="match status" value="1"/>
</dbReference>
<dbReference type="InterPro" id="IPR013964">
    <property type="entry name" value="DASH_Ask1"/>
</dbReference>
<keyword evidence="7" id="KW-0963">Cytoplasm</keyword>
<dbReference type="PANTHER" id="PTHR28200:SF1">
    <property type="entry name" value="DASH COMPLEX SUBUNIT ASK1"/>
    <property type="match status" value="1"/>
</dbReference>
<proteinExistence type="inferred from homology"/>
<keyword evidence="8" id="KW-0132">Cell division</keyword>
<evidence type="ECO:0000256" key="3">
    <source>
        <dbReference type="ARBA" id="ARBA00004629"/>
    </source>
</evidence>
<evidence type="ECO:0000256" key="14">
    <source>
        <dbReference type="ARBA" id="ARBA00023306"/>
    </source>
</evidence>
<accession>A0ABR2WZP7</accession>
<keyword evidence="18" id="KW-1185">Reference proteome</keyword>
<feature type="region of interest" description="Disordered" evidence="16">
    <location>
        <begin position="195"/>
        <end position="235"/>
    </location>
</feature>
<evidence type="ECO:0000256" key="11">
    <source>
        <dbReference type="ARBA" id="ARBA00022838"/>
    </source>
</evidence>
<evidence type="ECO:0000313" key="17">
    <source>
        <dbReference type="EMBL" id="KAK9766969.1"/>
    </source>
</evidence>
<comment type="subcellular location">
    <subcellularLocation>
        <location evidence="3">Chromosome</location>
        <location evidence="3">Centromere</location>
        <location evidence="3">Kinetochore</location>
    </subcellularLocation>
    <subcellularLocation>
        <location evidence="2">Cytoplasm</location>
        <location evidence="2">Cytoskeleton</location>
        <location evidence="2">Spindle</location>
    </subcellularLocation>
    <subcellularLocation>
        <location evidence="1">Nucleus</location>
    </subcellularLocation>
</comment>
<evidence type="ECO:0000256" key="15">
    <source>
        <dbReference type="ARBA" id="ARBA00023328"/>
    </source>
</evidence>
<keyword evidence="12" id="KW-0206">Cytoskeleton</keyword>
<evidence type="ECO:0000256" key="6">
    <source>
        <dbReference type="ARBA" id="ARBA00022454"/>
    </source>
</evidence>
<evidence type="ECO:0000256" key="7">
    <source>
        <dbReference type="ARBA" id="ARBA00022490"/>
    </source>
</evidence>
<evidence type="ECO:0000313" key="18">
    <source>
        <dbReference type="Proteomes" id="UP001479436"/>
    </source>
</evidence>
<evidence type="ECO:0000256" key="10">
    <source>
        <dbReference type="ARBA" id="ARBA00022776"/>
    </source>
</evidence>
<evidence type="ECO:0000256" key="9">
    <source>
        <dbReference type="ARBA" id="ARBA00022701"/>
    </source>
</evidence>
<evidence type="ECO:0000256" key="5">
    <source>
        <dbReference type="ARBA" id="ARBA00014520"/>
    </source>
</evidence>
<keyword evidence="9" id="KW-0493">Microtubule</keyword>